<evidence type="ECO:0000313" key="1">
    <source>
        <dbReference type="EMBL" id="MEL0657438.1"/>
    </source>
</evidence>
<comment type="caution">
    <text evidence="1">The sequence shown here is derived from an EMBL/GenBank/DDBJ whole genome shotgun (WGS) entry which is preliminary data.</text>
</comment>
<feature type="non-terminal residue" evidence="1">
    <location>
        <position position="72"/>
    </location>
</feature>
<protein>
    <submittedName>
        <fullName evidence="1">Uncharacterized protein</fullName>
    </submittedName>
</protein>
<gene>
    <name evidence="1" type="ORF">V6257_20865</name>
</gene>
<proteinExistence type="predicted"/>
<evidence type="ECO:0000313" key="2">
    <source>
        <dbReference type="Proteomes" id="UP001371391"/>
    </source>
</evidence>
<dbReference type="EMBL" id="JBAKAW010000245">
    <property type="protein sequence ID" value="MEL0657438.1"/>
    <property type="molecule type" value="Genomic_DNA"/>
</dbReference>
<sequence>LSNIASRSQMLQPIEANILSTLLKLPDATTTTDRLAYNKQLLSSQNTDITNKATIATPDLTRLINQAFNRMV</sequence>
<reference evidence="1 2" key="1">
    <citation type="submission" date="2024-02" db="EMBL/GenBank/DDBJ databases">
        <title>Bacteria isolated from the canopy kelp, Nereocystis luetkeana.</title>
        <authorList>
            <person name="Pfister C.A."/>
            <person name="Younker I.T."/>
            <person name="Light S.H."/>
        </authorList>
    </citation>
    <scope>NUCLEOTIDE SEQUENCE [LARGE SCALE GENOMIC DNA]</scope>
    <source>
        <strain evidence="1 2">TI.1.03</strain>
    </source>
</reference>
<accession>A0ABU9H6F4</accession>
<dbReference type="RefSeq" id="WP_341604160.1">
    <property type="nucleotide sequence ID" value="NZ_JBAKAW010000245.1"/>
</dbReference>
<feature type="non-terminal residue" evidence="1">
    <location>
        <position position="1"/>
    </location>
</feature>
<name>A0ABU9H6F4_9GAMM</name>
<keyword evidence="2" id="KW-1185">Reference proteome</keyword>
<dbReference type="Proteomes" id="UP001371391">
    <property type="component" value="Unassembled WGS sequence"/>
</dbReference>
<organism evidence="1 2">
    <name type="scientific">Pseudoalteromonas issachenkonii</name>
    <dbReference type="NCBI Taxonomy" id="152297"/>
    <lineage>
        <taxon>Bacteria</taxon>
        <taxon>Pseudomonadati</taxon>
        <taxon>Pseudomonadota</taxon>
        <taxon>Gammaproteobacteria</taxon>
        <taxon>Alteromonadales</taxon>
        <taxon>Pseudoalteromonadaceae</taxon>
        <taxon>Pseudoalteromonas</taxon>
    </lineage>
</organism>